<reference evidence="3" key="1">
    <citation type="journal article" date="2014" name="Front. Microbiol.">
        <title>High frequency of phylogenetically diverse reductive dehalogenase-homologous genes in deep subseafloor sedimentary metagenomes.</title>
        <authorList>
            <person name="Kawai M."/>
            <person name="Futagami T."/>
            <person name="Toyoda A."/>
            <person name="Takaki Y."/>
            <person name="Nishi S."/>
            <person name="Hori S."/>
            <person name="Arai W."/>
            <person name="Tsubouchi T."/>
            <person name="Morono Y."/>
            <person name="Uchiyama I."/>
            <person name="Ito T."/>
            <person name="Fujiyama A."/>
            <person name="Inagaki F."/>
            <person name="Takami H."/>
        </authorList>
    </citation>
    <scope>NUCLEOTIDE SEQUENCE</scope>
    <source>
        <strain evidence="3">Expedition CK06-06</strain>
    </source>
</reference>
<evidence type="ECO:0000259" key="2">
    <source>
        <dbReference type="Pfam" id="PF02579"/>
    </source>
</evidence>
<dbReference type="InterPro" id="IPR003731">
    <property type="entry name" value="Di-Nase_FeMo-co_biosynth"/>
</dbReference>
<dbReference type="SUPFAM" id="SSF53146">
    <property type="entry name" value="Nitrogenase accessory factor-like"/>
    <property type="match status" value="1"/>
</dbReference>
<dbReference type="Pfam" id="PF02579">
    <property type="entry name" value="Nitro_FeMo-Co"/>
    <property type="match status" value="1"/>
</dbReference>
<sequence length="89" mass="9593">MMKIAVISDDEVNISQHFGRAPYYIVVTVDAGKVTAKETRSKAGHTTFAAHETPKLAPGERHGYDAGSRSRHESMAEAIHDCQVLLAGG</sequence>
<feature type="non-terminal residue" evidence="3">
    <location>
        <position position="89"/>
    </location>
</feature>
<dbReference type="EMBL" id="BARS01005102">
    <property type="protein sequence ID" value="GAF68539.1"/>
    <property type="molecule type" value="Genomic_DNA"/>
</dbReference>
<protein>
    <recommendedName>
        <fullName evidence="2">Dinitrogenase iron-molybdenum cofactor biosynthesis domain-containing protein</fullName>
    </recommendedName>
</protein>
<dbReference type="InterPro" id="IPR036105">
    <property type="entry name" value="DiNase_FeMo-co_biosyn_sf"/>
</dbReference>
<evidence type="ECO:0000313" key="3">
    <source>
        <dbReference type="EMBL" id="GAF68539.1"/>
    </source>
</evidence>
<feature type="region of interest" description="Disordered" evidence="1">
    <location>
        <begin position="42"/>
        <end position="72"/>
    </location>
</feature>
<comment type="caution">
    <text evidence="3">The sequence shown here is derived from an EMBL/GenBank/DDBJ whole genome shotgun (WGS) entry which is preliminary data.</text>
</comment>
<name>X0RI82_9ZZZZ</name>
<proteinExistence type="predicted"/>
<accession>X0RI82</accession>
<dbReference type="AlphaFoldDB" id="X0RI82"/>
<organism evidence="3">
    <name type="scientific">marine sediment metagenome</name>
    <dbReference type="NCBI Taxonomy" id="412755"/>
    <lineage>
        <taxon>unclassified sequences</taxon>
        <taxon>metagenomes</taxon>
        <taxon>ecological metagenomes</taxon>
    </lineage>
</organism>
<evidence type="ECO:0000256" key="1">
    <source>
        <dbReference type="SAM" id="MobiDB-lite"/>
    </source>
</evidence>
<dbReference type="Gene3D" id="3.30.420.130">
    <property type="entry name" value="Dinitrogenase iron-molybdenum cofactor biosynthesis domain"/>
    <property type="match status" value="1"/>
</dbReference>
<feature type="domain" description="Dinitrogenase iron-molybdenum cofactor biosynthesis" evidence="2">
    <location>
        <begin position="11"/>
        <end position="88"/>
    </location>
</feature>
<gene>
    <name evidence="3" type="ORF">S01H1_09991</name>
</gene>
<feature type="compositionally biased region" description="Basic and acidic residues" evidence="1">
    <location>
        <begin position="52"/>
        <end position="72"/>
    </location>
</feature>